<evidence type="ECO:0000256" key="6">
    <source>
        <dbReference type="SAM" id="Phobius"/>
    </source>
</evidence>
<dbReference type="PANTHER" id="PTHR30086:SF20">
    <property type="entry name" value="ARGININE EXPORTER PROTEIN ARGO-RELATED"/>
    <property type="match status" value="1"/>
</dbReference>
<keyword evidence="3 6" id="KW-0812">Transmembrane</keyword>
<evidence type="ECO:0000256" key="2">
    <source>
        <dbReference type="ARBA" id="ARBA00022475"/>
    </source>
</evidence>
<sequence length="220" mass="23949">MGFEVFLKGIVIGLLASIPLGPIGVMCIQRTLSKSQRSGFVSGLGAASADTLFATVALFSLTVVLSFIEDNMVIIKVLGGISVIIVGMTILLKNPVGQIRRNRAGKGSNLWSDYLSVLLITLANPAYILIFVALFAALGVNHEGIPYANGLLMILGVLCGTSLWWFLLTFCISFLRRKFRPRHLLWMNRISGSVIVMLGAAAILSIFIHMKVPVHEIFPY</sequence>
<feature type="transmembrane region" description="Helical" evidence="6">
    <location>
        <begin position="187"/>
        <end position="210"/>
    </location>
</feature>
<accession>A0ABR7CIM5</accession>
<dbReference type="Proteomes" id="UP000636891">
    <property type="component" value="Unassembled WGS sequence"/>
</dbReference>
<organism evidence="7 8">
    <name type="scientific">Alistipes hominis</name>
    <dbReference type="NCBI Taxonomy" id="2763015"/>
    <lineage>
        <taxon>Bacteria</taxon>
        <taxon>Pseudomonadati</taxon>
        <taxon>Bacteroidota</taxon>
        <taxon>Bacteroidia</taxon>
        <taxon>Bacteroidales</taxon>
        <taxon>Rikenellaceae</taxon>
        <taxon>Alistipes</taxon>
    </lineage>
</organism>
<proteinExistence type="predicted"/>
<dbReference type="RefSeq" id="WP_055203885.1">
    <property type="nucleotide sequence ID" value="NZ_JACOOK010000001.1"/>
</dbReference>
<feature type="transmembrane region" description="Helical" evidence="6">
    <location>
        <begin position="40"/>
        <end position="68"/>
    </location>
</feature>
<dbReference type="InterPro" id="IPR001123">
    <property type="entry name" value="LeuE-type"/>
</dbReference>
<keyword evidence="4 6" id="KW-1133">Transmembrane helix</keyword>
<comment type="subcellular location">
    <subcellularLocation>
        <location evidence="1">Cell membrane</location>
        <topology evidence="1">Multi-pass membrane protein</topology>
    </subcellularLocation>
</comment>
<dbReference type="EMBL" id="JACOOK010000001">
    <property type="protein sequence ID" value="MBC5615508.1"/>
    <property type="molecule type" value="Genomic_DNA"/>
</dbReference>
<evidence type="ECO:0000313" key="7">
    <source>
        <dbReference type="EMBL" id="MBC5615508.1"/>
    </source>
</evidence>
<evidence type="ECO:0000313" key="8">
    <source>
        <dbReference type="Proteomes" id="UP000636891"/>
    </source>
</evidence>
<feature type="transmembrane region" description="Helical" evidence="6">
    <location>
        <begin position="6"/>
        <end position="28"/>
    </location>
</feature>
<keyword evidence="2" id="KW-1003">Cell membrane</keyword>
<evidence type="ECO:0000256" key="1">
    <source>
        <dbReference type="ARBA" id="ARBA00004651"/>
    </source>
</evidence>
<keyword evidence="8" id="KW-1185">Reference proteome</keyword>
<protein>
    <submittedName>
        <fullName evidence="7">LysE family transporter</fullName>
    </submittedName>
</protein>
<dbReference type="Pfam" id="PF01810">
    <property type="entry name" value="LysE"/>
    <property type="match status" value="1"/>
</dbReference>
<feature type="transmembrane region" description="Helical" evidence="6">
    <location>
        <begin position="150"/>
        <end position="175"/>
    </location>
</feature>
<feature type="transmembrane region" description="Helical" evidence="6">
    <location>
        <begin position="114"/>
        <end position="138"/>
    </location>
</feature>
<dbReference type="PANTHER" id="PTHR30086">
    <property type="entry name" value="ARGININE EXPORTER PROTEIN ARGO"/>
    <property type="match status" value="1"/>
</dbReference>
<name>A0ABR7CIM5_9BACT</name>
<gene>
    <name evidence="7" type="ORF">H8S08_00545</name>
</gene>
<keyword evidence="5 6" id="KW-0472">Membrane</keyword>
<reference evidence="7 8" key="1">
    <citation type="submission" date="2020-08" db="EMBL/GenBank/DDBJ databases">
        <title>Genome public.</title>
        <authorList>
            <person name="Liu C."/>
            <person name="Sun Q."/>
        </authorList>
    </citation>
    <scope>NUCLEOTIDE SEQUENCE [LARGE SCALE GENOMIC DNA]</scope>
    <source>
        <strain evidence="7 8">New-7</strain>
    </source>
</reference>
<feature type="transmembrane region" description="Helical" evidence="6">
    <location>
        <begin position="74"/>
        <end position="93"/>
    </location>
</feature>
<comment type="caution">
    <text evidence="7">The sequence shown here is derived from an EMBL/GenBank/DDBJ whole genome shotgun (WGS) entry which is preliminary data.</text>
</comment>
<evidence type="ECO:0000256" key="3">
    <source>
        <dbReference type="ARBA" id="ARBA00022692"/>
    </source>
</evidence>
<evidence type="ECO:0000256" key="5">
    <source>
        <dbReference type="ARBA" id="ARBA00023136"/>
    </source>
</evidence>
<evidence type="ECO:0000256" key="4">
    <source>
        <dbReference type="ARBA" id="ARBA00022989"/>
    </source>
</evidence>